<proteinExistence type="predicted"/>
<protein>
    <submittedName>
        <fullName evidence="5">AraC family transcriptional regulator</fullName>
    </submittedName>
</protein>
<evidence type="ECO:0000256" key="3">
    <source>
        <dbReference type="ARBA" id="ARBA00023163"/>
    </source>
</evidence>
<dbReference type="PROSITE" id="PS01124">
    <property type="entry name" value="HTH_ARAC_FAMILY_2"/>
    <property type="match status" value="1"/>
</dbReference>
<accession>A0A348WFT5</accession>
<keyword evidence="3" id="KW-0804">Transcription</keyword>
<dbReference type="InterPro" id="IPR018060">
    <property type="entry name" value="HTH_AraC"/>
</dbReference>
<evidence type="ECO:0000256" key="1">
    <source>
        <dbReference type="ARBA" id="ARBA00023015"/>
    </source>
</evidence>
<sequence length="288" mass="31288">MAEHQPIPTDAAELHPLDTATLGTDIPTPKVRLSTLAQWGAGGGWRLSLPHSSKTHNLLWITKGQARITLEGVQRGLGAHNAVVIPAGSGFALEPGAQCFGWVVSVAAQSPILMPDNAQILRILEVQNQTELTALIDRMQRETHHNLPFADEALAAHAQLMTVWLRRAMIDHDNTARPKASQRLVTAYAALIERDYHLPRVMADYAADLGVTPTHLTRTCRQSAGMTAADMLVRRKLHAARVALEDGNLPITQIAASLGFGSAAYFSRFIQHHTTHSPSSLRKAARAA</sequence>
<evidence type="ECO:0000313" key="6">
    <source>
        <dbReference type="Proteomes" id="UP000264719"/>
    </source>
</evidence>
<gene>
    <name evidence="5" type="ORF">DCS45_16200</name>
</gene>
<evidence type="ECO:0000313" key="5">
    <source>
        <dbReference type="EMBL" id="HAR53397.1"/>
    </source>
</evidence>
<dbReference type="EMBL" id="DMVW01000156">
    <property type="protein sequence ID" value="HAR53397.1"/>
    <property type="molecule type" value="Genomic_DNA"/>
</dbReference>
<dbReference type="Gene3D" id="1.10.10.60">
    <property type="entry name" value="Homeodomain-like"/>
    <property type="match status" value="1"/>
</dbReference>
<feature type="domain" description="HTH araC/xylS-type" evidence="4">
    <location>
        <begin position="186"/>
        <end position="284"/>
    </location>
</feature>
<dbReference type="SUPFAM" id="SSF46689">
    <property type="entry name" value="Homeodomain-like"/>
    <property type="match status" value="1"/>
</dbReference>
<dbReference type="RefSeq" id="WP_339852476.1">
    <property type="nucleotide sequence ID" value="NZ_CAXAXR010000003.1"/>
</dbReference>
<organism evidence="5 6">
    <name type="scientific">Roseovarius nubinhibens</name>
    <dbReference type="NCBI Taxonomy" id="314263"/>
    <lineage>
        <taxon>Bacteria</taxon>
        <taxon>Pseudomonadati</taxon>
        <taxon>Pseudomonadota</taxon>
        <taxon>Alphaproteobacteria</taxon>
        <taxon>Rhodobacterales</taxon>
        <taxon>Roseobacteraceae</taxon>
        <taxon>Roseovarius</taxon>
    </lineage>
</organism>
<dbReference type="AlphaFoldDB" id="A0A348WFT5"/>
<keyword evidence="2" id="KW-0238">DNA-binding</keyword>
<evidence type="ECO:0000256" key="2">
    <source>
        <dbReference type="ARBA" id="ARBA00023125"/>
    </source>
</evidence>
<dbReference type="Pfam" id="PF12833">
    <property type="entry name" value="HTH_18"/>
    <property type="match status" value="1"/>
</dbReference>
<name>A0A348WFT5_9RHOB</name>
<dbReference type="GO" id="GO:0043565">
    <property type="term" value="F:sequence-specific DNA binding"/>
    <property type="evidence" value="ECO:0007669"/>
    <property type="project" value="InterPro"/>
</dbReference>
<dbReference type="PANTHER" id="PTHR43280">
    <property type="entry name" value="ARAC-FAMILY TRANSCRIPTIONAL REGULATOR"/>
    <property type="match status" value="1"/>
</dbReference>
<dbReference type="GO" id="GO:0003700">
    <property type="term" value="F:DNA-binding transcription factor activity"/>
    <property type="evidence" value="ECO:0007669"/>
    <property type="project" value="InterPro"/>
</dbReference>
<comment type="caution">
    <text evidence="5">The sequence shown here is derived from an EMBL/GenBank/DDBJ whole genome shotgun (WGS) entry which is preliminary data.</text>
</comment>
<reference evidence="5 6" key="1">
    <citation type="journal article" date="2018" name="Nat. Biotechnol.">
        <title>A standardized bacterial taxonomy based on genome phylogeny substantially revises the tree of life.</title>
        <authorList>
            <person name="Parks D.H."/>
            <person name="Chuvochina M."/>
            <person name="Waite D.W."/>
            <person name="Rinke C."/>
            <person name="Skarshewski A."/>
            <person name="Chaumeil P.A."/>
            <person name="Hugenholtz P."/>
        </authorList>
    </citation>
    <scope>NUCLEOTIDE SEQUENCE [LARGE SCALE GENOMIC DNA]</scope>
    <source>
        <strain evidence="5">UBA9169</strain>
    </source>
</reference>
<keyword evidence="1" id="KW-0805">Transcription regulation</keyword>
<dbReference type="SMART" id="SM00342">
    <property type="entry name" value="HTH_ARAC"/>
    <property type="match status" value="1"/>
</dbReference>
<evidence type="ECO:0000259" key="4">
    <source>
        <dbReference type="PROSITE" id="PS01124"/>
    </source>
</evidence>
<dbReference type="Proteomes" id="UP000264719">
    <property type="component" value="Unassembled WGS sequence"/>
</dbReference>
<dbReference type="PANTHER" id="PTHR43280:SF32">
    <property type="entry name" value="TRANSCRIPTIONAL REGULATORY PROTEIN"/>
    <property type="match status" value="1"/>
</dbReference>
<dbReference type="InterPro" id="IPR009057">
    <property type="entry name" value="Homeodomain-like_sf"/>
</dbReference>